<accession>A0A4Z2HTS9</accession>
<keyword evidence="2" id="KW-1185">Reference proteome</keyword>
<gene>
    <name evidence="1" type="ORF">EYF80_021037</name>
</gene>
<comment type="caution">
    <text evidence="1">The sequence shown here is derived from an EMBL/GenBank/DDBJ whole genome shotgun (WGS) entry which is preliminary data.</text>
</comment>
<reference evidence="1 2" key="1">
    <citation type="submission" date="2019-03" db="EMBL/GenBank/DDBJ databases">
        <title>First draft genome of Liparis tanakae, snailfish: a comprehensive survey of snailfish specific genes.</title>
        <authorList>
            <person name="Kim W."/>
            <person name="Song I."/>
            <person name="Jeong J.-H."/>
            <person name="Kim D."/>
            <person name="Kim S."/>
            <person name="Ryu S."/>
            <person name="Song J.Y."/>
            <person name="Lee S.K."/>
        </authorList>
    </citation>
    <scope>NUCLEOTIDE SEQUENCE [LARGE SCALE GENOMIC DNA]</scope>
    <source>
        <tissue evidence="1">Muscle</tissue>
    </source>
</reference>
<protein>
    <submittedName>
        <fullName evidence="1">Uncharacterized protein</fullName>
    </submittedName>
</protein>
<organism evidence="1 2">
    <name type="scientific">Liparis tanakae</name>
    <name type="common">Tanaka's snailfish</name>
    <dbReference type="NCBI Taxonomy" id="230148"/>
    <lineage>
        <taxon>Eukaryota</taxon>
        <taxon>Metazoa</taxon>
        <taxon>Chordata</taxon>
        <taxon>Craniata</taxon>
        <taxon>Vertebrata</taxon>
        <taxon>Euteleostomi</taxon>
        <taxon>Actinopterygii</taxon>
        <taxon>Neopterygii</taxon>
        <taxon>Teleostei</taxon>
        <taxon>Neoteleostei</taxon>
        <taxon>Acanthomorphata</taxon>
        <taxon>Eupercaria</taxon>
        <taxon>Perciformes</taxon>
        <taxon>Cottioidei</taxon>
        <taxon>Cottales</taxon>
        <taxon>Liparidae</taxon>
        <taxon>Liparis</taxon>
    </lineage>
</organism>
<dbReference type="Proteomes" id="UP000314294">
    <property type="component" value="Unassembled WGS sequence"/>
</dbReference>
<dbReference type="AlphaFoldDB" id="A0A4Z2HTS9"/>
<sequence>MMLNTGHNATLVEAMSLFRSGGFFFVSVRWKFGPTIRDGSRCSSFEVFLRQIPTEGPCHPGLKIEYTRFRRRGDDAGDKQQYWPRVPSQGVRIAPPDSSSTAEVLLQVGHENLSVASRKKNKAVVMFLKDETRRTRKRSISISAAENISSQSI</sequence>
<name>A0A4Z2HTS9_9TELE</name>
<dbReference type="EMBL" id="SRLO01000185">
    <property type="protein sequence ID" value="TNN68725.1"/>
    <property type="molecule type" value="Genomic_DNA"/>
</dbReference>
<evidence type="ECO:0000313" key="1">
    <source>
        <dbReference type="EMBL" id="TNN68725.1"/>
    </source>
</evidence>
<evidence type="ECO:0000313" key="2">
    <source>
        <dbReference type="Proteomes" id="UP000314294"/>
    </source>
</evidence>
<proteinExistence type="predicted"/>